<protein>
    <submittedName>
        <fullName evidence="2">Uncharacterized protein</fullName>
    </submittedName>
</protein>
<proteinExistence type="predicted"/>
<dbReference type="OrthoDB" id="2287669at2759"/>
<keyword evidence="3" id="KW-1185">Reference proteome</keyword>
<feature type="compositionally biased region" description="Low complexity" evidence="1">
    <location>
        <begin position="267"/>
        <end position="279"/>
    </location>
</feature>
<organism evidence="2 3">
    <name type="scientific">Parasitella parasitica</name>
    <dbReference type="NCBI Taxonomy" id="35722"/>
    <lineage>
        <taxon>Eukaryota</taxon>
        <taxon>Fungi</taxon>
        <taxon>Fungi incertae sedis</taxon>
        <taxon>Mucoromycota</taxon>
        <taxon>Mucoromycotina</taxon>
        <taxon>Mucoromycetes</taxon>
        <taxon>Mucorales</taxon>
        <taxon>Mucorineae</taxon>
        <taxon>Mucoraceae</taxon>
        <taxon>Parasitella</taxon>
    </lineage>
</organism>
<feature type="compositionally biased region" description="Low complexity" evidence="1">
    <location>
        <begin position="24"/>
        <end position="39"/>
    </location>
</feature>
<dbReference type="STRING" id="35722.A0A0B7MX92"/>
<dbReference type="Proteomes" id="UP000054107">
    <property type="component" value="Unassembled WGS sequence"/>
</dbReference>
<reference evidence="2 3" key="1">
    <citation type="submission" date="2014-09" db="EMBL/GenBank/DDBJ databases">
        <authorList>
            <person name="Ellenberger Sabrina"/>
        </authorList>
    </citation>
    <scope>NUCLEOTIDE SEQUENCE [LARGE SCALE GENOMIC DNA]</scope>
    <source>
        <strain evidence="2 3">CBS 412.66</strain>
    </source>
</reference>
<sequence>MITMSTNDPNELIERRQTDLKSSNNNHYKNNTNEAQNAQNNQEMNANGAAFTTGGTENNDGYKTKYDSATHVEVINKGSSKQRQNNGAGTQESNTAGDGSNQNYDAMNDYITDSEEALKGKPINSSTDSQKHATSEDKNAFADTGRHNTSSVKKDDDLYEGPERTNTPGEPATAAADYLYQSVEPSTEKDASSSRHERSRTTGQRSTTTESSFNKEPTAIDAKEPTQQGKPTSYTSAFIVVTSTSEREFTSATDRKSTTTDSDEAKTTTTTIWESTSVTSEHETLTNTQGKEEPTMSISNPITTAETRQQLKKRKYLILGQLSISTLPSATSFDAAHFSSYLSSLIYTDSTAVGQQQTASQAVITNITMNKVTIVAAATTSSTSTATLSSTVINVESPQDTAPNKSSTFICYPSSSRSFSVISSTATPMLVLGSSTECASDLHAVNGKCTFEYFCNAATHSCSFLLQDDNACYEDFQCDSSHCSDHICVPAFEAKQPSPGAKIAGATIASVAGAAIFEFIRWRKRSQIIDQNNSNSAPNHINQGAARLSKYSYLAHMLNSQNSNHRPYRSASNAGHIPAAAAERGADLASPFRASITDSWTEEDYQSLEKPGNKTCYSYI</sequence>
<accession>A0A0B7MX92</accession>
<evidence type="ECO:0000256" key="1">
    <source>
        <dbReference type="SAM" id="MobiDB-lite"/>
    </source>
</evidence>
<feature type="compositionally biased region" description="Basic and acidic residues" evidence="1">
    <location>
        <begin position="129"/>
        <end position="156"/>
    </location>
</feature>
<evidence type="ECO:0000313" key="3">
    <source>
        <dbReference type="Proteomes" id="UP000054107"/>
    </source>
</evidence>
<feature type="compositionally biased region" description="Basic and acidic residues" evidence="1">
    <location>
        <begin position="280"/>
        <end position="294"/>
    </location>
</feature>
<feature type="compositionally biased region" description="Polar residues" evidence="1">
    <location>
        <begin position="225"/>
        <end position="244"/>
    </location>
</feature>
<evidence type="ECO:0000313" key="2">
    <source>
        <dbReference type="EMBL" id="CEP07875.1"/>
    </source>
</evidence>
<feature type="compositionally biased region" description="Basic and acidic residues" evidence="1">
    <location>
        <begin position="245"/>
        <end position="266"/>
    </location>
</feature>
<feature type="region of interest" description="Disordered" evidence="1">
    <location>
        <begin position="77"/>
        <end position="106"/>
    </location>
</feature>
<feature type="region of interest" description="Disordered" evidence="1">
    <location>
        <begin position="119"/>
        <end position="297"/>
    </location>
</feature>
<feature type="compositionally biased region" description="Basic and acidic residues" evidence="1">
    <location>
        <begin position="186"/>
        <end position="200"/>
    </location>
</feature>
<feature type="compositionally biased region" description="Low complexity" evidence="1">
    <location>
        <begin position="201"/>
        <end position="212"/>
    </location>
</feature>
<name>A0A0B7MX92_9FUNG</name>
<feature type="region of interest" description="Disordered" evidence="1">
    <location>
        <begin position="1"/>
        <end position="39"/>
    </location>
</feature>
<gene>
    <name evidence="2" type="primary">PARPA_01184.1 scaffold 1359</name>
</gene>
<feature type="compositionally biased region" description="Polar residues" evidence="1">
    <location>
        <begin position="77"/>
        <end position="105"/>
    </location>
</feature>
<dbReference type="AlphaFoldDB" id="A0A0B7MX92"/>
<dbReference type="EMBL" id="LN719426">
    <property type="protein sequence ID" value="CEP07875.1"/>
    <property type="molecule type" value="Genomic_DNA"/>
</dbReference>